<comment type="caution">
    <text evidence="2">The sequence shown here is derived from an EMBL/GenBank/DDBJ whole genome shotgun (WGS) entry which is preliminary data.</text>
</comment>
<dbReference type="HAMAP" id="MF_00800">
    <property type="entry name" value="UPF0340"/>
    <property type="match status" value="1"/>
</dbReference>
<comment type="similarity">
    <text evidence="1">Belongs to the UPF0340 family.</text>
</comment>
<gene>
    <name evidence="2" type="ORF">GM612_10925</name>
</gene>
<dbReference type="Proteomes" id="UP000466388">
    <property type="component" value="Unassembled WGS sequence"/>
</dbReference>
<sequence>MDSETIKSQLITAVNEYFNQVTLPENGLFVLGFSSSEVRGDWMGQNSSAEIGEVVIQTLLPILQAHHVNLAVQGCQHINRALLLEREVADRRGYEIVSVVPQLHAGGAGQVAAYKAFKDPVEVERIVADGGMDIGDTQIGMHVRWVQIPVKTSVKEIGAAHTTFLTSRPKLIGGPRAIYDWPDDQQL</sequence>
<dbReference type="InterPro" id="IPR006340">
    <property type="entry name" value="DUF436"/>
</dbReference>
<accession>A0A7X3C489</accession>
<proteinExistence type="inferred from homology"/>
<dbReference type="SUPFAM" id="SSF110710">
    <property type="entry name" value="TTHA0583/YokD-like"/>
    <property type="match status" value="1"/>
</dbReference>
<evidence type="ECO:0000256" key="1">
    <source>
        <dbReference type="HAMAP-Rule" id="MF_00800"/>
    </source>
</evidence>
<protein>
    <recommendedName>
        <fullName evidence="1">UPF0340 protein GM612_10925</fullName>
    </recommendedName>
</protein>
<evidence type="ECO:0000313" key="2">
    <source>
        <dbReference type="EMBL" id="MTV83129.1"/>
    </source>
</evidence>
<dbReference type="RefSeq" id="WP_155432388.1">
    <property type="nucleotide sequence ID" value="NZ_WNJO01000017.1"/>
</dbReference>
<dbReference type="InterPro" id="IPR028345">
    <property type="entry name" value="Antibiotic_NAT-like"/>
</dbReference>
<name>A0A7X3C489_9LACO</name>
<keyword evidence="3" id="KW-1185">Reference proteome</keyword>
<dbReference type="PIRSF" id="PIRSF007510">
    <property type="entry name" value="UCP007510"/>
    <property type="match status" value="1"/>
</dbReference>
<dbReference type="NCBIfam" id="TIGR01440">
    <property type="entry name" value="TIGR01440 family protein"/>
    <property type="match status" value="1"/>
</dbReference>
<dbReference type="AlphaFoldDB" id="A0A7X3C489"/>
<dbReference type="Gene3D" id="3.40.50.10360">
    <property type="entry name" value="Hypothetical protein TT1679"/>
    <property type="match status" value="1"/>
</dbReference>
<dbReference type="Pfam" id="PF04260">
    <property type="entry name" value="DUF436"/>
    <property type="match status" value="1"/>
</dbReference>
<reference evidence="2 3" key="1">
    <citation type="submission" date="2019-11" db="EMBL/GenBank/DDBJ databases">
        <title>Lactobacillus sp. nov. CRM56-3, isolated from fermented tea leaves.</title>
        <authorList>
            <person name="Phuengjayaem S."/>
            <person name="Tanasupawat S."/>
        </authorList>
    </citation>
    <scope>NUCLEOTIDE SEQUENCE [LARGE SCALE GENOMIC DNA]</scope>
    <source>
        <strain evidence="2 3">CRM56-3</strain>
    </source>
</reference>
<dbReference type="EMBL" id="WNJO01000017">
    <property type="protein sequence ID" value="MTV83129.1"/>
    <property type="molecule type" value="Genomic_DNA"/>
</dbReference>
<organism evidence="2 3">
    <name type="scientific">Secundilactobacillus folii</name>
    <dbReference type="NCBI Taxonomy" id="2678357"/>
    <lineage>
        <taxon>Bacteria</taxon>
        <taxon>Bacillati</taxon>
        <taxon>Bacillota</taxon>
        <taxon>Bacilli</taxon>
        <taxon>Lactobacillales</taxon>
        <taxon>Lactobacillaceae</taxon>
        <taxon>Secundilactobacillus</taxon>
    </lineage>
</organism>
<evidence type="ECO:0000313" key="3">
    <source>
        <dbReference type="Proteomes" id="UP000466388"/>
    </source>
</evidence>